<comment type="caution">
    <text evidence="2">The sequence shown here is derived from an EMBL/GenBank/DDBJ whole genome shotgun (WGS) entry which is preliminary data.</text>
</comment>
<sequence>MIILPYKEKFIRENFIEFSFDSDDENYLPDFKLFEKLNTTDQYYLAENYNWDDGVEILKWIIESKKCDKGTASLIFWTSEPDYYFEKSESEISDYEKDTFLLLKRIVEKFNNNEFKKSNLKYNPTDREKRIDWNKKNTEWNISEELKKPTKGFSIISLGIIQHKIWEWQRKRKEAERAEKRLKRKK</sequence>
<dbReference type="Proteomes" id="UP000800984">
    <property type="component" value="Unassembled WGS sequence"/>
</dbReference>
<accession>A0ABX0IAW0</accession>
<protein>
    <submittedName>
        <fullName evidence="2">DUF4274 domain-containing protein</fullName>
    </submittedName>
</protein>
<organism evidence="2 3">
    <name type="scientific">Flavobacterium difficile</name>
    <dbReference type="NCBI Taxonomy" id="2709659"/>
    <lineage>
        <taxon>Bacteria</taxon>
        <taxon>Pseudomonadati</taxon>
        <taxon>Bacteroidota</taxon>
        <taxon>Flavobacteriia</taxon>
        <taxon>Flavobacteriales</taxon>
        <taxon>Flavobacteriaceae</taxon>
        <taxon>Flavobacterium</taxon>
    </lineage>
</organism>
<proteinExistence type="predicted"/>
<dbReference type="RefSeq" id="WP_166077968.1">
    <property type="nucleotide sequence ID" value="NZ_JAAJBT010000008.1"/>
</dbReference>
<dbReference type="InterPro" id="IPR025369">
    <property type="entry name" value="DUF4274"/>
</dbReference>
<evidence type="ECO:0000313" key="2">
    <source>
        <dbReference type="EMBL" id="NHM02832.1"/>
    </source>
</evidence>
<feature type="domain" description="DUF4274" evidence="1">
    <location>
        <begin position="43"/>
        <end position="110"/>
    </location>
</feature>
<keyword evidence="3" id="KW-1185">Reference proteome</keyword>
<dbReference type="EMBL" id="JAAJBT010000008">
    <property type="protein sequence ID" value="NHM02832.1"/>
    <property type="molecule type" value="Genomic_DNA"/>
</dbReference>
<dbReference type="Pfam" id="PF14096">
    <property type="entry name" value="DUF4274"/>
    <property type="match status" value="1"/>
</dbReference>
<gene>
    <name evidence="2" type="ORF">G4D72_12015</name>
</gene>
<evidence type="ECO:0000259" key="1">
    <source>
        <dbReference type="Pfam" id="PF14096"/>
    </source>
</evidence>
<reference evidence="2 3" key="1">
    <citation type="submission" date="2020-02" db="EMBL/GenBank/DDBJ databases">
        <authorList>
            <person name="Chen W.-M."/>
        </authorList>
    </citation>
    <scope>NUCLEOTIDE SEQUENCE [LARGE SCALE GENOMIC DNA]</scope>
    <source>
        <strain evidence="2 3">KDG-16</strain>
    </source>
</reference>
<evidence type="ECO:0000313" key="3">
    <source>
        <dbReference type="Proteomes" id="UP000800984"/>
    </source>
</evidence>
<name>A0ABX0IAW0_9FLAO</name>